<dbReference type="Pfam" id="PF17615">
    <property type="entry name" value="C166"/>
    <property type="match status" value="1"/>
</dbReference>
<sequence length="178" mass="18832">MKAGHCDLQDTAGITKLKAPEIVDELNGLTSKAQALQAPIQSITPNNGVLIVVSQGPFPSIIKGYADIVTAGTYLVAGLQDQGSLSGKDADDVYSAYTAFAKVNEFTLHMLNGKGATYANLPFVTQPVAAVLRNVENIYDTLAFTLADATKSHAAELQGAAGKLGEELDRIIYTYQGR</sequence>
<reference evidence="2" key="1">
    <citation type="journal article" date="2012" name="PLoS Genet.">
        <title>The genomes of the fungal plant pathogens Cladosporium fulvum and Dothistroma septosporum reveal adaptation to different hosts and lifestyles but also signatures of common ancestry.</title>
        <authorList>
            <person name="de Wit P.J.G.M."/>
            <person name="van der Burgt A."/>
            <person name="Oekmen B."/>
            <person name="Stergiopoulos I."/>
            <person name="Abd-Elsalam K.A."/>
            <person name="Aerts A.L."/>
            <person name="Bahkali A.H."/>
            <person name="Beenen H.G."/>
            <person name="Chettri P."/>
            <person name="Cox M.P."/>
            <person name="Datema E."/>
            <person name="de Vries R.P."/>
            <person name="Dhillon B."/>
            <person name="Ganley A.R."/>
            <person name="Griffiths S.A."/>
            <person name="Guo Y."/>
            <person name="Hamelin R.C."/>
            <person name="Henrissat B."/>
            <person name="Kabir M.S."/>
            <person name="Jashni M.K."/>
            <person name="Kema G."/>
            <person name="Klaubauf S."/>
            <person name="Lapidus A."/>
            <person name="Levasseur A."/>
            <person name="Lindquist E."/>
            <person name="Mehrabi R."/>
            <person name="Ohm R.A."/>
            <person name="Owen T.J."/>
            <person name="Salamov A."/>
            <person name="Schwelm A."/>
            <person name="Schijlen E."/>
            <person name="Sun H."/>
            <person name="van den Burg H.A."/>
            <person name="van Ham R.C.H.J."/>
            <person name="Zhang S."/>
            <person name="Goodwin S.B."/>
            <person name="Grigoriev I.V."/>
            <person name="Collemare J."/>
            <person name="Bradshaw R.E."/>
        </authorList>
    </citation>
    <scope>NUCLEOTIDE SEQUENCE [LARGE SCALE GENOMIC DNA]</scope>
    <source>
        <strain evidence="2">NZE10 / CBS 128990</strain>
    </source>
</reference>
<dbReference type="OMA" id="ICINSYD"/>
<reference evidence="1 2" key="2">
    <citation type="journal article" date="2012" name="PLoS Pathog.">
        <title>Diverse lifestyles and strategies of plant pathogenesis encoded in the genomes of eighteen Dothideomycetes fungi.</title>
        <authorList>
            <person name="Ohm R.A."/>
            <person name="Feau N."/>
            <person name="Henrissat B."/>
            <person name="Schoch C.L."/>
            <person name="Horwitz B.A."/>
            <person name="Barry K.W."/>
            <person name="Condon B.J."/>
            <person name="Copeland A.C."/>
            <person name="Dhillon B."/>
            <person name="Glaser F."/>
            <person name="Hesse C.N."/>
            <person name="Kosti I."/>
            <person name="LaButti K."/>
            <person name="Lindquist E.A."/>
            <person name="Lucas S."/>
            <person name="Salamov A.A."/>
            <person name="Bradshaw R.E."/>
            <person name="Ciuffetti L."/>
            <person name="Hamelin R.C."/>
            <person name="Kema G.H.J."/>
            <person name="Lawrence C."/>
            <person name="Scott J.A."/>
            <person name="Spatafora J.W."/>
            <person name="Turgeon B.G."/>
            <person name="de Wit P.J.G.M."/>
            <person name="Zhong S."/>
            <person name="Goodwin S.B."/>
            <person name="Grigoriev I.V."/>
        </authorList>
    </citation>
    <scope>NUCLEOTIDE SEQUENCE [LARGE SCALE GENOMIC DNA]</scope>
    <source>
        <strain evidence="2">NZE10 / CBS 128990</strain>
    </source>
</reference>
<keyword evidence="2" id="KW-1185">Reference proteome</keyword>
<organism evidence="1 2">
    <name type="scientific">Dothistroma septosporum (strain NZE10 / CBS 128990)</name>
    <name type="common">Red band needle blight fungus</name>
    <name type="synonym">Mycosphaerella pini</name>
    <dbReference type="NCBI Taxonomy" id="675120"/>
    <lineage>
        <taxon>Eukaryota</taxon>
        <taxon>Fungi</taxon>
        <taxon>Dikarya</taxon>
        <taxon>Ascomycota</taxon>
        <taxon>Pezizomycotina</taxon>
        <taxon>Dothideomycetes</taxon>
        <taxon>Dothideomycetidae</taxon>
        <taxon>Mycosphaerellales</taxon>
        <taxon>Mycosphaerellaceae</taxon>
        <taxon>Dothistroma</taxon>
    </lineage>
</organism>
<name>M2YJL2_DOTSN</name>
<dbReference type="EMBL" id="KB446545">
    <property type="protein sequence ID" value="EME39116.1"/>
    <property type="molecule type" value="Genomic_DNA"/>
</dbReference>
<dbReference type="eggNOG" id="ENOG502S0HZ">
    <property type="taxonomic scope" value="Eukaryota"/>
</dbReference>
<evidence type="ECO:0000313" key="1">
    <source>
        <dbReference type="EMBL" id="EME39116.1"/>
    </source>
</evidence>
<dbReference type="HOGENOM" id="CLU_092498_2_0_1"/>
<accession>M2YJL2</accession>
<dbReference type="AlphaFoldDB" id="M2YJL2"/>
<evidence type="ECO:0000313" key="2">
    <source>
        <dbReference type="Proteomes" id="UP000016933"/>
    </source>
</evidence>
<dbReference type="OrthoDB" id="3641883at2759"/>
<protein>
    <submittedName>
        <fullName evidence="1">Uncharacterized protein</fullName>
    </submittedName>
</protein>
<dbReference type="Proteomes" id="UP000016933">
    <property type="component" value="Unassembled WGS sequence"/>
</dbReference>
<proteinExistence type="predicted"/>
<gene>
    <name evidence="1" type="ORF">DOTSEDRAFT_179527</name>
</gene>